<reference evidence="1 2" key="1">
    <citation type="submission" date="2018-07" db="EMBL/GenBank/DDBJ databases">
        <title>Genomic Encyclopedia of Type Strains, Phase IV (KMG-IV): sequencing the most valuable type-strain genomes for metagenomic binning, comparative biology and taxonomic classification.</title>
        <authorList>
            <person name="Goeker M."/>
        </authorList>
    </citation>
    <scope>NUCLEOTIDE SEQUENCE [LARGE SCALE GENOMIC DNA]</scope>
    <source>
        <strain evidence="1 2">DSM 4134</strain>
    </source>
</reference>
<sequence length="202" mass="23502">MKQFKLKEDLLTNFNKIYMRTVMAFAHDRFFVCGVVICCLLALSCQKRKELLDQPVYEGPLVSMDSIYTKMSDSAKVTVILKAAQQYNYEGGDREWPKGLYLEYLDDDGEVVSTFRADYVYYTFKDNLYRSEGNVVVKSLDNEDELNTEELFWNPSDEEFYTDRFVTIQSDDEVHTGEGLRADQDFSSYKILKPQGTLLIEE</sequence>
<dbReference type="EMBL" id="QREG01000009">
    <property type="protein sequence ID" value="RED98859.1"/>
    <property type="molecule type" value="Genomic_DNA"/>
</dbReference>
<dbReference type="Gene3D" id="2.60.450.10">
    <property type="entry name" value="Lipopolysaccharide (LPS) transport protein A like domain"/>
    <property type="match status" value="1"/>
</dbReference>
<evidence type="ECO:0000313" key="1">
    <source>
        <dbReference type="EMBL" id="RED98859.1"/>
    </source>
</evidence>
<dbReference type="GO" id="GO:0015221">
    <property type="term" value="F:lipopolysaccharide transmembrane transporter activity"/>
    <property type="evidence" value="ECO:0007669"/>
    <property type="project" value="InterPro"/>
</dbReference>
<gene>
    <name evidence="1" type="ORF">C7460_10951</name>
</gene>
<dbReference type="InterPro" id="IPR026265">
    <property type="entry name" value="LptC"/>
</dbReference>
<dbReference type="Proteomes" id="UP000256779">
    <property type="component" value="Unassembled WGS sequence"/>
</dbReference>
<dbReference type="GO" id="GO:0005886">
    <property type="term" value="C:plasma membrane"/>
    <property type="evidence" value="ECO:0007669"/>
    <property type="project" value="InterPro"/>
</dbReference>
<keyword evidence="2" id="KW-1185">Reference proteome</keyword>
<dbReference type="RefSeq" id="WP_115868164.1">
    <property type="nucleotide sequence ID" value="NZ_QREG01000009.1"/>
</dbReference>
<proteinExistence type="predicted"/>
<name>A0A3D9L289_MARFU</name>
<dbReference type="InterPro" id="IPR010664">
    <property type="entry name" value="LipoPS_assembly_LptC-rel"/>
</dbReference>
<organism evidence="1 2">
    <name type="scientific">Marinoscillum furvescens DSM 4134</name>
    <dbReference type="NCBI Taxonomy" id="1122208"/>
    <lineage>
        <taxon>Bacteria</taxon>
        <taxon>Pseudomonadati</taxon>
        <taxon>Bacteroidota</taxon>
        <taxon>Cytophagia</taxon>
        <taxon>Cytophagales</taxon>
        <taxon>Reichenbachiellaceae</taxon>
        <taxon>Marinoscillum</taxon>
    </lineage>
</organism>
<dbReference type="Pfam" id="PF06835">
    <property type="entry name" value="LptC"/>
    <property type="match status" value="1"/>
</dbReference>
<dbReference type="AlphaFoldDB" id="A0A3D9L289"/>
<protein>
    <submittedName>
        <fullName evidence="1">LPS export ABC transporter protein LptC</fullName>
    </submittedName>
</protein>
<accession>A0A3D9L289</accession>
<dbReference type="OrthoDB" id="9812080at2"/>
<dbReference type="NCBIfam" id="TIGR04409">
    <property type="entry name" value="LptC_YrbK"/>
    <property type="match status" value="1"/>
</dbReference>
<evidence type="ECO:0000313" key="2">
    <source>
        <dbReference type="Proteomes" id="UP000256779"/>
    </source>
</evidence>
<comment type="caution">
    <text evidence="1">The sequence shown here is derived from an EMBL/GenBank/DDBJ whole genome shotgun (WGS) entry which is preliminary data.</text>
</comment>